<protein>
    <submittedName>
        <fullName evidence="1">Uncharacterized protein</fullName>
    </submittedName>
</protein>
<keyword evidence="2" id="KW-1185">Reference proteome</keyword>
<proteinExistence type="predicted"/>
<dbReference type="Proteomes" id="UP000323506">
    <property type="component" value="Chromosome D05"/>
</dbReference>
<reference evidence="1 2" key="1">
    <citation type="submission" date="2019-06" db="EMBL/GenBank/DDBJ databases">
        <title>WGS assembly of Gossypium darwinii.</title>
        <authorList>
            <person name="Chen Z.J."/>
            <person name="Sreedasyam A."/>
            <person name="Ando A."/>
            <person name="Song Q."/>
            <person name="De L."/>
            <person name="Hulse-Kemp A."/>
            <person name="Ding M."/>
            <person name="Ye W."/>
            <person name="Kirkbride R."/>
            <person name="Jenkins J."/>
            <person name="Plott C."/>
            <person name="Lovell J."/>
            <person name="Lin Y.-M."/>
            <person name="Vaughn R."/>
            <person name="Liu B."/>
            <person name="Li W."/>
            <person name="Simpson S."/>
            <person name="Scheffler B."/>
            <person name="Saski C."/>
            <person name="Grover C."/>
            <person name="Hu G."/>
            <person name="Conover J."/>
            <person name="Carlson J."/>
            <person name="Shu S."/>
            <person name="Boston L."/>
            <person name="Williams M."/>
            <person name="Peterson D."/>
            <person name="Mcgee K."/>
            <person name="Jones D."/>
            <person name="Wendel J."/>
            <person name="Stelly D."/>
            <person name="Grimwood J."/>
            <person name="Schmutz J."/>
        </authorList>
    </citation>
    <scope>NUCLEOTIDE SEQUENCE [LARGE SCALE GENOMIC DNA]</scope>
    <source>
        <strain evidence="1">1808015.09</strain>
    </source>
</reference>
<sequence>MPGQMHVLHVSCMYLVECAIMKKKKKKLQFFCLAAFMECPRMLLNTMEEVIRKEYEDSGSHSI</sequence>
<gene>
    <name evidence="1" type="ORF">ES288_D05G064100v1</name>
</gene>
<name>A0A5D2CCK9_GOSDA</name>
<organism evidence="1 2">
    <name type="scientific">Gossypium darwinii</name>
    <name type="common">Darwin's cotton</name>
    <name type="synonym">Gossypium barbadense var. darwinii</name>
    <dbReference type="NCBI Taxonomy" id="34276"/>
    <lineage>
        <taxon>Eukaryota</taxon>
        <taxon>Viridiplantae</taxon>
        <taxon>Streptophyta</taxon>
        <taxon>Embryophyta</taxon>
        <taxon>Tracheophyta</taxon>
        <taxon>Spermatophyta</taxon>
        <taxon>Magnoliopsida</taxon>
        <taxon>eudicotyledons</taxon>
        <taxon>Gunneridae</taxon>
        <taxon>Pentapetalae</taxon>
        <taxon>rosids</taxon>
        <taxon>malvids</taxon>
        <taxon>Malvales</taxon>
        <taxon>Malvaceae</taxon>
        <taxon>Malvoideae</taxon>
        <taxon>Gossypium</taxon>
    </lineage>
</organism>
<evidence type="ECO:0000313" key="1">
    <source>
        <dbReference type="EMBL" id="TYG67261.1"/>
    </source>
</evidence>
<dbReference type="EMBL" id="CM017705">
    <property type="protein sequence ID" value="TYG67261.1"/>
    <property type="molecule type" value="Genomic_DNA"/>
</dbReference>
<evidence type="ECO:0000313" key="2">
    <source>
        <dbReference type="Proteomes" id="UP000323506"/>
    </source>
</evidence>
<accession>A0A5D2CCK9</accession>
<dbReference type="AlphaFoldDB" id="A0A5D2CCK9"/>